<dbReference type="EMBL" id="GL629756">
    <property type="protein sequence ID" value="EFX04938.1"/>
    <property type="molecule type" value="Genomic_DNA"/>
</dbReference>
<dbReference type="AlphaFoldDB" id="F0XBK6"/>
<keyword evidence="4" id="KW-0963">Cytoplasm</keyword>
<dbReference type="GO" id="GO:0006606">
    <property type="term" value="P:protein import into nucleus"/>
    <property type="evidence" value="ECO:0007669"/>
    <property type="project" value="TreeGrafter"/>
</dbReference>
<dbReference type="InterPro" id="IPR016024">
    <property type="entry name" value="ARM-type_fold"/>
</dbReference>
<evidence type="ECO:0000256" key="2">
    <source>
        <dbReference type="ARBA" id="ARBA00004496"/>
    </source>
</evidence>
<keyword evidence="5" id="KW-0653">Protein transport</keyword>
<dbReference type="OrthoDB" id="760868at2759"/>
<dbReference type="InterPro" id="IPR011989">
    <property type="entry name" value="ARM-like"/>
</dbReference>
<evidence type="ECO:0000256" key="6">
    <source>
        <dbReference type="ARBA" id="ARBA00023242"/>
    </source>
</evidence>
<dbReference type="Proteomes" id="UP000007796">
    <property type="component" value="Unassembled WGS sequence"/>
</dbReference>
<dbReference type="Pfam" id="PF08506">
    <property type="entry name" value="Cse1"/>
    <property type="match status" value="1"/>
</dbReference>
<dbReference type="GO" id="GO:0005829">
    <property type="term" value="C:cytosol"/>
    <property type="evidence" value="ECO:0007669"/>
    <property type="project" value="TreeGrafter"/>
</dbReference>
<dbReference type="InterPro" id="IPR001494">
    <property type="entry name" value="Importin-beta_N"/>
</dbReference>
<dbReference type="PANTHER" id="PTHR10997">
    <property type="entry name" value="IMPORTIN-7, 8, 11"/>
    <property type="match status" value="1"/>
</dbReference>
<dbReference type="RefSeq" id="XP_014174420.1">
    <property type="nucleotide sequence ID" value="XM_014318945.1"/>
</dbReference>
<evidence type="ECO:0000313" key="9">
    <source>
        <dbReference type="Proteomes" id="UP000007796"/>
    </source>
</evidence>
<dbReference type="InterPro" id="IPR013713">
    <property type="entry name" value="XPO2_central"/>
</dbReference>
<dbReference type="HOGENOM" id="CLU_004196_0_0_1"/>
<proteinExistence type="predicted"/>
<evidence type="ECO:0000256" key="4">
    <source>
        <dbReference type="ARBA" id="ARBA00022490"/>
    </source>
</evidence>
<evidence type="ECO:0000256" key="3">
    <source>
        <dbReference type="ARBA" id="ARBA00022448"/>
    </source>
</evidence>
<dbReference type="InParanoid" id="F0XBK6"/>
<evidence type="ECO:0000313" key="8">
    <source>
        <dbReference type="EMBL" id="EFX04938.1"/>
    </source>
</evidence>
<feature type="domain" description="Importin N-terminal" evidence="7">
    <location>
        <begin position="26"/>
        <end position="101"/>
    </location>
</feature>
<dbReference type="FunFam" id="1.25.10.10:FF:000244">
    <property type="entry name" value="Nonsense-mediated mRNA decay protein"/>
    <property type="match status" value="1"/>
</dbReference>
<name>F0XBK6_GROCL</name>
<organism evidence="9">
    <name type="scientific">Grosmannia clavigera (strain kw1407 / UAMH 11150)</name>
    <name type="common">Blue stain fungus</name>
    <name type="synonym">Graphiocladiella clavigera</name>
    <dbReference type="NCBI Taxonomy" id="655863"/>
    <lineage>
        <taxon>Eukaryota</taxon>
        <taxon>Fungi</taxon>
        <taxon>Dikarya</taxon>
        <taxon>Ascomycota</taxon>
        <taxon>Pezizomycotina</taxon>
        <taxon>Sordariomycetes</taxon>
        <taxon>Sordariomycetidae</taxon>
        <taxon>Ophiostomatales</taxon>
        <taxon>Ophiostomataceae</taxon>
        <taxon>Leptographium</taxon>
    </lineage>
</organism>
<evidence type="ECO:0000256" key="1">
    <source>
        <dbReference type="ARBA" id="ARBA00004123"/>
    </source>
</evidence>
<keyword evidence="6" id="KW-0539">Nucleus</keyword>
<dbReference type="GeneID" id="25978497"/>
<reference evidence="8 9" key="1">
    <citation type="journal article" date="2011" name="Proc. Natl. Acad. Sci. U.S.A.">
        <title>Genome and transcriptome analyses of the mountain pine beetle-fungal symbiont Grosmannia clavigera, a lodgepole pine pathogen.</title>
        <authorList>
            <person name="DiGuistini S."/>
            <person name="Wang Y."/>
            <person name="Liao N.Y."/>
            <person name="Taylor G."/>
            <person name="Tanguay P."/>
            <person name="Feau N."/>
            <person name="Henrissat B."/>
            <person name="Chan S.K."/>
            <person name="Hesse-Orce U."/>
            <person name="Alamouti S.M."/>
            <person name="Tsui C.K.M."/>
            <person name="Docking R.T."/>
            <person name="Levasseur A."/>
            <person name="Haridas S."/>
            <person name="Robertson G."/>
            <person name="Birol I."/>
            <person name="Holt R.A."/>
            <person name="Marra M.A."/>
            <person name="Hamelin R.C."/>
            <person name="Hirst M."/>
            <person name="Jones S.J.M."/>
            <person name="Bohlmann J."/>
            <person name="Breuil C."/>
        </authorList>
    </citation>
    <scope>NUCLEOTIDE SEQUENCE [LARGE SCALE GENOMIC DNA]</scope>
    <source>
        <strain evidence="9">kw1407 / UAMH 11150</strain>
    </source>
</reference>
<comment type="subcellular location">
    <subcellularLocation>
        <location evidence="2">Cytoplasm</location>
    </subcellularLocation>
    <subcellularLocation>
        <location evidence="1">Nucleus</location>
    </subcellularLocation>
</comment>
<dbReference type="STRING" id="655863.F0XBK6"/>
<protein>
    <submittedName>
        <fullName evidence="8">Nonsense-mediated mRNA decay protein</fullName>
    </submittedName>
</protein>
<sequence length="1086" mass="122908">MALDFNNIKSCIVATLDPDGAVRQTAEAQLKSAETLNGFTDVLLTILETEHSQNIKLSAAIYVKNRVNRAWTFVDVYPDERLLTDEEKAQVRDRLLPILGASPGLVRQQLVPLLQRILHWDYPAQWPTYMEYTMRLLSTNDIQGVVSGIQCLLAVCRTYRFKASSGVSRDELNNIVEASFPHLLLLCQQLLDLDSEDAGEMLHLALKIYKQAAWLDLPARLRADNIEWCTVFLRTVSKEPPACSMAEDTADREKHHWWKAKKWAYFNLNRLFMRHGNTYTVTTDNRDQIAFANNFTATIAPEILKVYLQQIERWVAKQIWLSRTCLSYTVVFLEECIRPKEMWPHLQPHLPNLLTHLLFPLLCLSQEDVTSFSDEPDEYLHRKLNFYEEISSPDVAATNFLVCLTKARRRQVYEILQFVNNIVTAYEQTPPAERDYIAKDGALRLIGTLAPILLGKKSPIAEQVEMFLVRYVLPDFSSDKGILRARACDTIEKFESLDWREPANLFTVYQSIIDCMNDTELPVRITAALALQPLIRHDAIREHMRANIPSIMSQLLKLANEADVDALANVMEDFVEVFSKELTPFAVALSEQLRDTYLRIIRELLDRASRLDDDAEANDVVDDKSITALGVLQTIGTLIVTLENMPDVLHHIESVIMPIIRVTLENRLYDLFNEVFEIVDSCTFSAKQISPVMWEAFDLFHATFKAGAELYLEDMLPALDNFVQFGAEHLRQNRARVDALYSMVNGLFADPKVGGADRVCSCRLAEAMMVSLPGAIDDIVSRFIRLALAALSSGVINADGTVTPSSEFLSTGAASAVHQVQPRSYRVHLMEMIISAIFYNPQLTLAELEATGWTNRFFTMWFGNMDIFTRVHDKKLCISAIITLLCLPPSNIPPSVSVGWPRLLKGITTLFRTLPAAIQNREDALKDDFQFGSGGDDEWDDQDEGWVEEEAPLEETDPSIKDENTAYIDFLSEEAQKIERLRLQTEPADELGEESLLLESALDKIEPYMLFKTTITRLQQAEPQYYQSLLSHLSQDERDTIETVFQQADQEVVNAQSHMKQVAAAAAAAITAQNGTQGSQSMNSPS</sequence>
<dbReference type="SUPFAM" id="SSF48371">
    <property type="entry name" value="ARM repeat"/>
    <property type="match status" value="1"/>
</dbReference>
<keyword evidence="9" id="KW-1185">Reference proteome</keyword>
<evidence type="ECO:0000256" key="5">
    <source>
        <dbReference type="ARBA" id="ARBA00022927"/>
    </source>
</evidence>
<dbReference type="Pfam" id="PF03810">
    <property type="entry name" value="IBN_N"/>
    <property type="match status" value="1"/>
</dbReference>
<dbReference type="GO" id="GO:0005635">
    <property type="term" value="C:nuclear envelope"/>
    <property type="evidence" value="ECO:0007669"/>
    <property type="project" value="TreeGrafter"/>
</dbReference>
<gene>
    <name evidence="8" type="ORF">CMQ_5200</name>
</gene>
<dbReference type="SMART" id="SM00913">
    <property type="entry name" value="IBN_N"/>
    <property type="match status" value="1"/>
</dbReference>
<dbReference type="PANTHER" id="PTHR10997:SF18">
    <property type="entry name" value="D-IMPORTIN 7_RANBP7"/>
    <property type="match status" value="1"/>
</dbReference>
<evidence type="ECO:0000259" key="7">
    <source>
        <dbReference type="PROSITE" id="PS50166"/>
    </source>
</evidence>
<dbReference type="PROSITE" id="PS50166">
    <property type="entry name" value="IMPORTIN_B_NT"/>
    <property type="match status" value="1"/>
</dbReference>
<dbReference type="GO" id="GO:0031267">
    <property type="term" value="F:small GTPase binding"/>
    <property type="evidence" value="ECO:0007669"/>
    <property type="project" value="InterPro"/>
</dbReference>
<keyword evidence="3" id="KW-0813">Transport</keyword>
<dbReference type="Gene3D" id="1.25.10.10">
    <property type="entry name" value="Leucine-rich Repeat Variant"/>
    <property type="match status" value="1"/>
</dbReference>
<dbReference type="FunCoup" id="F0XBK6">
    <property type="interactions" value="1179"/>
</dbReference>
<accession>F0XBK6</accession>
<dbReference type="eggNOG" id="KOG1991">
    <property type="taxonomic scope" value="Eukaryota"/>
</dbReference>